<reference evidence="9" key="1">
    <citation type="journal article" date="2019" name="Int. J. Syst. Evol. Microbiol.">
        <title>The Global Catalogue of Microorganisms (GCM) 10K type strain sequencing project: providing services to taxonomists for standard genome sequencing and annotation.</title>
        <authorList>
            <consortium name="The Broad Institute Genomics Platform"/>
            <consortium name="The Broad Institute Genome Sequencing Center for Infectious Disease"/>
            <person name="Wu L."/>
            <person name="Ma J."/>
        </authorList>
    </citation>
    <scope>NUCLEOTIDE SEQUENCE [LARGE SCALE GENOMIC DNA]</scope>
    <source>
        <strain evidence="9">JCM 17555</strain>
    </source>
</reference>
<keyword evidence="5 6" id="KW-0472">Membrane</keyword>
<evidence type="ECO:0000256" key="5">
    <source>
        <dbReference type="ARBA" id="ARBA00023136"/>
    </source>
</evidence>
<dbReference type="PANTHER" id="PTHR43646">
    <property type="entry name" value="GLYCOSYLTRANSFERASE"/>
    <property type="match status" value="1"/>
</dbReference>
<gene>
    <name evidence="8" type="ORF">GCM10022278_32770</name>
</gene>
<comment type="caution">
    <text evidence="8">The sequence shown here is derived from an EMBL/GenBank/DDBJ whole genome shotgun (WGS) entry which is preliminary data.</text>
</comment>
<dbReference type="Proteomes" id="UP001501337">
    <property type="component" value="Unassembled WGS sequence"/>
</dbReference>
<keyword evidence="9" id="KW-1185">Reference proteome</keyword>
<evidence type="ECO:0000313" key="8">
    <source>
        <dbReference type="EMBL" id="GAA3972941.1"/>
    </source>
</evidence>
<evidence type="ECO:0000313" key="9">
    <source>
        <dbReference type="Proteomes" id="UP001501337"/>
    </source>
</evidence>
<feature type="transmembrane region" description="Helical" evidence="6">
    <location>
        <begin position="278"/>
        <end position="301"/>
    </location>
</feature>
<protein>
    <recommendedName>
        <fullName evidence="7">Glycosyltransferase 2-like domain-containing protein</fullName>
    </recommendedName>
</protein>
<dbReference type="Gene3D" id="3.90.550.10">
    <property type="entry name" value="Spore Coat Polysaccharide Biosynthesis Protein SpsA, Chain A"/>
    <property type="match status" value="1"/>
</dbReference>
<evidence type="ECO:0000259" key="7">
    <source>
        <dbReference type="Pfam" id="PF00535"/>
    </source>
</evidence>
<accession>A0ABP7PXU3</accession>
<evidence type="ECO:0000256" key="4">
    <source>
        <dbReference type="ARBA" id="ARBA00022679"/>
    </source>
</evidence>
<keyword evidence="6" id="KW-1133">Transmembrane helix</keyword>
<dbReference type="PANTHER" id="PTHR43646:SF2">
    <property type="entry name" value="GLYCOSYLTRANSFERASE 2-LIKE DOMAIN-CONTAINING PROTEIN"/>
    <property type="match status" value="1"/>
</dbReference>
<dbReference type="InterPro" id="IPR029044">
    <property type="entry name" value="Nucleotide-diphossugar_trans"/>
</dbReference>
<dbReference type="RefSeq" id="WP_344808381.1">
    <property type="nucleotide sequence ID" value="NZ_BAABBO010000016.1"/>
</dbReference>
<comment type="subcellular location">
    <subcellularLocation>
        <location evidence="1">Cell membrane</location>
    </subcellularLocation>
</comment>
<dbReference type="Pfam" id="PF00535">
    <property type="entry name" value="Glycos_transf_2"/>
    <property type="match status" value="1"/>
</dbReference>
<keyword evidence="4" id="KW-0808">Transferase</keyword>
<evidence type="ECO:0000256" key="3">
    <source>
        <dbReference type="ARBA" id="ARBA00022676"/>
    </source>
</evidence>
<feature type="domain" description="Glycosyltransferase 2-like" evidence="7">
    <location>
        <begin position="11"/>
        <end position="176"/>
    </location>
</feature>
<keyword evidence="6" id="KW-0812">Transmembrane</keyword>
<dbReference type="EMBL" id="BAABBO010000016">
    <property type="protein sequence ID" value="GAA3972941.1"/>
    <property type="molecule type" value="Genomic_DNA"/>
</dbReference>
<evidence type="ECO:0000256" key="1">
    <source>
        <dbReference type="ARBA" id="ARBA00004236"/>
    </source>
</evidence>
<keyword evidence="3" id="KW-0328">Glycosyltransferase</keyword>
<organism evidence="8 9">
    <name type="scientific">Allohahella marinimesophila</name>
    <dbReference type="NCBI Taxonomy" id="1054972"/>
    <lineage>
        <taxon>Bacteria</taxon>
        <taxon>Pseudomonadati</taxon>
        <taxon>Pseudomonadota</taxon>
        <taxon>Gammaproteobacteria</taxon>
        <taxon>Oceanospirillales</taxon>
        <taxon>Hahellaceae</taxon>
        <taxon>Allohahella</taxon>
    </lineage>
</organism>
<evidence type="ECO:0000256" key="6">
    <source>
        <dbReference type="SAM" id="Phobius"/>
    </source>
</evidence>
<dbReference type="InterPro" id="IPR001173">
    <property type="entry name" value="Glyco_trans_2-like"/>
</dbReference>
<sequence>MNRITPSPVISVIIPCRHDASALEACLQSVAAQDMEQAFDIIVVDSNGENSGKKARQESESIRLLVNQYSSARLIKSREPLFAGAARNLGANATEAPGIAFIDADCTADSHWLNSAVAALQTGADGAGGPVGDIAPYDFTAVADNFLQFYDFPARRPAGPLAYMPSCNLAVKRAVFMAMGGFPDVPIGEDVLLTQQIAAQAENALRFEPLMMIRHRGRRTLSTFWAHHRRFGQARGEHALLTHPIEQRLSSSYWYLPVLVLKRGVYMSMRTARWSPLLFLRLLVLSPLVLCGTVSWALGVVEGRRAALTRPTEILSDSETIKVKK</sequence>
<dbReference type="SUPFAM" id="SSF53448">
    <property type="entry name" value="Nucleotide-diphospho-sugar transferases"/>
    <property type="match status" value="1"/>
</dbReference>
<keyword evidence="2" id="KW-1003">Cell membrane</keyword>
<name>A0ABP7PXU3_9GAMM</name>
<proteinExistence type="predicted"/>
<evidence type="ECO:0000256" key="2">
    <source>
        <dbReference type="ARBA" id="ARBA00022475"/>
    </source>
</evidence>